<gene>
    <name evidence="2" type="ORF">GCM10007304_17760</name>
</gene>
<feature type="compositionally biased region" description="Low complexity" evidence="1">
    <location>
        <begin position="632"/>
        <end position="642"/>
    </location>
</feature>
<dbReference type="SUPFAM" id="SSF55144">
    <property type="entry name" value="LigT-like"/>
    <property type="match status" value="1"/>
</dbReference>
<evidence type="ECO:0000313" key="2">
    <source>
        <dbReference type="EMBL" id="GGG04063.1"/>
    </source>
</evidence>
<organism evidence="2 3">
    <name type="scientific">Rhodococcoides trifolii</name>
    <dbReference type="NCBI Taxonomy" id="908250"/>
    <lineage>
        <taxon>Bacteria</taxon>
        <taxon>Bacillati</taxon>
        <taxon>Actinomycetota</taxon>
        <taxon>Actinomycetes</taxon>
        <taxon>Mycobacteriales</taxon>
        <taxon>Nocardiaceae</taxon>
        <taxon>Rhodococcoides</taxon>
    </lineage>
</organism>
<feature type="region of interest" description="Disordered" evidence="1">
    <location>
        <begin position="745"/>
        <end position="768"/>
    </location>
</feature>
<evidence type="ECO:0000313" key="3">
    <source>
        <dbReference type="Proteomes" id="UP000654257"/>
    </source>
</evidence>
<keyword evidence="3" id="KW-1185">Reference proteome</keyword>
<comment type="caution">
    <text evidence="2">The sequence shown here is derived from an EMBL/GenBank/DDBJ whole genome shotgun (WGS) entry which is preliminary data.</text>
</comment>
<accession>A0A917D2B0</accession>
<evidence type="ECO:0000256" key="1">
    <source>
        <dbReference type="SAM" id="MobiDB-lite"/>
    </source>
</evidence>
<feature type="region of interest" description="Disordered" evidence="1">
    <location>
        <begin position="631"/>
        <end position="659"/>
    </location>
</feature>
<protein>
    <submittedName>
        <fullName evidence="2">Uncharacterized protein</fullName>
    </submittedName>
</protein>
<feature type="region of interest" description="Disordered" evidence="1">
    <location>
        <begin position="1"/>
        <end position="28"/>
    </location>
</feature>
<reference evidence="2" key="1">
    <citation type="journal article" date="2014" name="Int. J. Syst. Evol. Microbiol.">
        <title>Complete genome sequence of Corynebacterium casei LMG S-19264T (=DSM 44701T), isolated from a smear-ripened cheese.</title>
        <authorList>
            <consortium name="US DOE Joint Genome Institute (JGI-PGF)"/>
            <person name="Walter F."/>
            <person name="Albersmeier A."/>
            <person name="Kalinowski J."/>
            <person name="Ruckert C."/>
        </authorList>
    </citation>
    <scope>NUCLEOTIDE SEQUENCE</scope>
    <source>
        <strain evidence="2">CCM 7905</strain>
    </source>
</reference>
<name>A0A917D2B0_9NOCA</name>
<dbReference type="Proteomes" id="UP000654257">
    <property type="component" value="Unassembled WGS sequence"/>
</dbReference>
<feature type="compositionally biased region" description="Basic and acidic residues" evidence="1">
    <location>
        <begin position="644"/>
        <end position="659"/>
    </location>
</feature>
<dbReference type="EMBL" id="BMCU01000002">
    <property type="protein sequence ID" value="GGG04063.1"/>
    <property type="molecule type" value="Genomic_DNA"/>
</dbReference>
<dbReference type="InterPro" id="IPR009097">
    <property type="entry name" value="Cyclic_Pdiesterase"/>
</dbReference>
<reference evidence="2" key="2">
    <citation type="submission" date="2020-09" db="EMBL/GenBank/DDBJ databases">
        <authorList>
            <person name="Sun Q."/>
            <person name="Sedlacek I."/>
        </authorList>
    </citation>
    <scope>NUCLEOTIDE SEQUENCE</scope>
    <source>
        <strain evidence="2">CCM 7905</strain>
    </source>
</reference>
<dbReference type="AlphaFoldDB" id="A0A917D2B0"/>
<sequence>MTAPTIDTPTEADRTGLPTGFRGPIMPMNTRSGDRREFVLADGAEPLIRPLPLPLSAQKSLAEGHDGSIVVGLITRAWVQDGHLWAEGPFDLDDPEARDWAGRVGRGTAGWVSADMSDITVEQVPLDADDVEMPEEMFTAYETAMTDWEAAGGEGPAPEPPLVANVLFRVPGWKLMGTTLVAGPAFESARIEPVWGEEFAPVRAREALVAAAAVHTGAMVALIPSQADCERLAVEGYEAPEVLHTTMVFLGEAADWSPEARDQLEAAVRELDFTVPLNGTVMGHAQFNPDGDNPCAVYLVQAMGLSGMQSMMYGAIADTPGLAPIPEPYDNFLPHITAGYGLDVSELKETGAIRFDRIRLSWADEDVRDIHLEPLTEGLVAAGIVYDAKDFEQPEPDEYTMLTVTDDGRVFGHVAPWDSCHAAFPDNCTTPPYVENDDYNAFHQGGPIATTNGMTRVGKITFGTGHAGDKLGAQGALSHYDNTGTVGALVRCRNGEFGPFVSGRLVPGLSDEQITMIQASAVSGDWRRLRANASSPRRLQLIAVLSVNSPGFMAPPTRSYTAPGVHTLVASAAPMIQGRPVEPKRVDLAALAATRDRESRIARAAQRVRAHRVQAAAHRVVQVTIGHTSLTPSFSESESASEPEPERAAAKTDDQKAKPLERYWTEGKGLAKWARGAHPYTQLVKELTKVAGDDMTIEQIHGLAAKYYHRVFGRWPGKQKGEKNALARAAVRRVETPEGARYYGQPMGSVINTDARPPGPAGGTPFPEYTTNYRATDLASAKPNTGLMLAEAVRLSIYNDRHEYGKNRPDTAGMEDVDVKAVADDVIAAGLNVELFSDWIAGGDLPESLDDDAAIAEAQIDRIGDDFSAIIDAHRGYVDPRPLSPDLFGEKLTRAGMSTPELVEVYSDFGAALDVFDPDSGNYDDESRKYLFNRVLRSGLNVRLVTHPDATPEQRQRALYEMERFYA</sequence>
<proteinExistence type="predicted"/>
<dbReference type="RefSeq" id="WP_188544445.1">
    <property type="nucleotide sequence ID" value="NZ_BMCU01000002.1"/>
</dbReference>